<dbReference type="PANTHER" id="PTHR33099">
    <property type="entry name" value="FE2OG DIOXYGENASE DOMAIN-CONTAINING PROTEIN"/>
    <property type="match status" value="1"/>
</dbReference>
<dbReference type="AlphaFoldDB" id="A0AAD6VGS9"/>
<dbReference type="PANTHER" id="PTHR33099:SF13">
    <property type="entry name" value="F-BOX DOMAIN-CONTAINING PROTEIN-RELATED"/>
    <property type="match status" value="1"/>
</dbReference>
<feature type="non-terminal residue" evidence="1">
    <location>
        <position position="469"/>
    </location>
</feature>
<protein>
    <submittedName>
        <fullName evidence="1">Uncharacterized protein</fullName>
    </submittedName>
</protein>
<evidence type="ECO:0000313" key="1">
    <source>
        <dbReference type="EMBL" id="KAJ7209262.1"/>
    </source>
</evidence>
<dbReference type="EMBL" id="JARJCW010000031">
    <property type="protein sequence ID" value="KAJ7209262.1"/>
    <property type="molecule type" value="Genomic_DNA"/>
</dbReference>
<comment type="caution">
    <text evidence="1">The sequence shown here is derived from an EMBL/GenBank/DDBJ whole genome shotgun (WGS) entry which is preliminary data.</text>
</comment>
<reference evidence="1" key="1">
    <citation type="submission" date="2023-03" db="EMBL/GenBank/DDBJ databases">
        <title>Massive genome expansion in bonnet fungi (Mycena s.s.) driven by repeated elements and novel gene families across ecological guilds.</title>
        <authorList>
            <consortium name="Lawrence Berkeley National Laboratory"/>
            <person name="Harder C.B."/>
            <person name="Miyauchi S."/>
            <person name="Viragh M."/>
            <person name="Kuo A."/>
            <person name="Thoen E."/>
            <person name="Andreopoulos B."/>
            <person name="Lu D."/>
            <person name="Skrede I."/>
            <person name="Drula E."/>
            <person name="Henrissat B."/>
            <person name="Morin E."/>
            <person name="Kohler A."/>
            <person name="Barry K."/>
            <person name="LaButti K."/>
            <person name="Morin E."/>
            <person name="Salamov A."/>
            <person name="Lipzen A."/>
            <person name="Mereny Z."/>
            <person name="Hegedus B."/>
            <person name="Baldrian P."/>
            <person name="Stursova M."/>
            <person name="Weitz H."/>
            <person name="Taylor A."/>
            <person name="Grigoriev I.V."/>
            <person name="Nagy L.G."/>
            <person name="Martin F."/>
            <person name="Kauserud H."/>
        </authorList>
    </citation>
    <scope>NUCLEOTIDE SEQUENCE</scope>
    <source>
        <strain evidence="1">9144</strain>
    </source>
</reference>
<gene>
    <name evidence="1" type="ORF">GGX14DRAFT_453387</name>
</gene>
<accession>A0AAD6VGS9</accession>
<keyword evidence="2" id="KW-1185">Reference proteome</keyword>
<name>A0AAD6VGS9_9AGAR</name>
<organism evidence="1 2">
    <name type="scientific">Mycena pura</name>
    <dbReference type="NCBI Taxonomy" id="153505"/>
    <lineage>
        <taxon>Eukaryota</taxon>
        <taxon>Fungi</taxon>
        <taxon>Dikarya</taxon>
        <taxon>Basidiomycota</taxon>
        <taxon>Agaricomycotina</taxon>
        <taxon>Agaricomycetes</taxon>
        <taxon>Agaricomycetidae</taxon>
        <taxon>Agaricales</taxon>
        <taxon>Marasmiineae</taxon>
        <taxon>Mycenaceae</taxon>
        <taxon>Mycena</taxon>
    </lineage>
</organism>
<proteinExistence type="predicted"/>
<dbReference type="Proteomes" id="UP001219525">
    <property type="component" value="Unassembled WGS sequence"/>
</dbReference>
<sequence length="469" mass="51742">MLDNSQSAGSDIVADLNSVRLKLLQQWLKPLSYAAGVHAVDQDALVVYYETEGRQLRRIDFGTTTEVQLMELSAACGNSQGMARDRFATRLDVAAILDTVEREFWDQTHASDELRGKLLRAELSSLNVNVYGSGGFEANSATTRDENIIGSLVVVFPTAHTGGALTFEQDGLISKFDFAAQFVDTSRPILPYAAFRNDAKFIMDPVRTGYRVSLTYNLLLTDREMLSTPRITPANEQSFENMLRTLLLDSAFLPAGGLLAAGLTNKYPMPSPAWPANPTYDPTTGQYVKPPSQIASIRDLLRGREARILTLAQNVGLETHVKLLYDTGHGGGYIFGRDVLRDDVADLFGGEVNESCDWDDLLTACQVVQQGGVVLLRGEDRLEHLRQEALLLWQKFGPMHMYDHVDVKDESDHVDPATGVSVHWLSKLTQLNRVQGEYVGSEGMIEHMFGDAVLVVEVPAFGEGVRSIT</sequence>
<evidence type="ECO:0000313" key="2">
    <source>
        <dbReference type="Proteomes" id="UP001219525"/>
    </source>
</evidence>